<feature type="transmembrane region" description="Helical" evidence="5">
    <location>
        <begin position="565"/>
        <end position="588"/>
    </location>
</feature>
<feature type="transmembrane region" description="Helical" evidence="5">
    <location>
        <begin position="505"/>
        <end position="526"/>
    </location>
</feature>
<dbReference type="PANTHER" id="PTHR43038:SF3">
    <property type="entry name" value="ABC TRANSPORTER G FAMILY MEMBER 20 ISOFORM X1"/>
    <property type="match status" value="1"/>
</dbReference>
<dbReference type="GO" id="GO:0016020">
    <property type="term" value="C:membrane"/>
    <property type="evidence" value="ECO:0007669"/>
    <property type="project" value="UniProtKB-SubCell"/>
</dbReference>
<dbReference type="InterPro" id="IPR003439">
    <property type="entry name" value="ABC_transporter-like_ATP-bd"/>
</dbReference>
<feature type="transmembrane region" description="Helical" evidence="5">
    <location>
        <begin position="478"/>
        <end position="498"/>
    </location>
</feature>
<comment type="caution">
    <text evidence="7">The sequence shown here is derived from an EMBL/GenBank/DDBJ whole genome shotgun (WGS) entry which is preliminary data.</text>
</comment>
<evidence type="ECO:0000256" key="5">
    <source>
        <dbReference type="SAM" id="Phobius"/>
    </source>
</evidence>
<gene>
    <name evidence="7" type="ORF">PPYR_11983</name>
</gene>
<dbReference type="SUPFAM" id="SSF52540">
    <property type="entry name" value="P-loop containing nucleoside triphosphate hydrolases"/>
    <property type="match status" value="1"/>
</dbReference>
<evidence type="ECO:0000256" key="3">
    <source>
        <dbReference type="ARBA" id="ARBA00022989"/>
    </source>
</evidence>
<dbReference type="OrthoDB" id="10255969at2759"/>
<dbReference type="PROSITE" id="PS51012">
    <property type="entry name" value="ABC_TM2"/>
    <property type="match status" value="1"/>
</dbReference>
<reference evidence="7 8" key="1">
    <citation type="journal article" date="2018" name="Elife">
        <title>Firefly genomes illuminate parallel origins of bioluminescence in beetles.</title>
        <authorList>
            <person name="Fallon T.R."/>
            <person name="Lower S.E."/>
            <person name="Chang C.H."/>
            <person name="Bessho-Uehara M."/>
            <person name="Martin G.J."/>
            <person name="Bewick A.J."/>
            <person name="Behringer M."/>
            <person name="Debat H.J."/>
            <person name="Wong I."/>
            <person name="Day J.C."/>
            <person name="Suvorov A."/>
            <person name="Silva C.J."/>
            <person name="Stanger-Hall K.F."/>
            <person name="Hall D.W."/>
            <person name="Schmitz R.J."/>
            <person name="Nelson D.R."/>
            <person name="Lewis S.M."/>
            <person name="Shigenobu S."/>
            <person name="Bybee S.M."/>
            <person name="Larracuente A.M."/>
            <person name="Oba Y."/>
            <person name="Weng J.K."/>
        </authorList>
    </citation>
    <scope>NUCLEOTIDE SEQUENCE [LARGE SCALE GENOMIC DNA]</scope>
    <source>
        <strain evidence="7">1611_PpyrPB1</strain>
        <tissue evidence="7">Whole body</tissue>
    </source>
</reference>
<dbReference type="GO" id="GO:0016887">
    <property type="term" value="F:ATP hydrolysis activity"/>
    <property type="evidence" value="ECO:0007669"/>
    <property type="project" value="InterPro"/>
</dbReference>
<dbReference type="AlphaFoldDB" id="A0A5N4ACV2"/>
<keyword evidence="8" id="KW-1185">Reference proteome</keyword>
<dbReference type="InterPro" id="IPR013525">
    <property type="entry name" value="ABC2_TM"/>
</dbReference>
<dbReference type="InterPro" id="IPR047817">
    <property type="entry name" value="ABC2_TM_bact-type"/>
</dbReference>
<organism evidence="7 8">
    <name type="scientific">Photinus pyralis</name>
    <name type="common">Common eastern firefly</name>
    <name type="synonym">Lampyris pyralis</name>
    <dbReference type="NCBI Taxonomy" id="7054"/>
    <lineage>
        <taxon>Eukaryota</taxon>
        <taxon>Metazoa</taxon>
        <taxon>Ecdysozoa</taxon>
        <taxon>Arthropoda</taxon>
        <taxon>Hexapoda</taxon>
        <taxon>Insecta</taxon>
        <taxon>Pterygota</taxon>
        <taxon>Neoptera</taxon>
        <taxon>Endopterygota</taxon>
        <taxon>Coleoptera</taxon>
        <taxon>Polyphaga</taxon>
        <taxon>Elateriformia</taxon>
        <taxon>Elateroidea</taxon>
        <taxon>Lampyridae</taxon>
        <taxon>Lampyrinae</taxon>
        <taxon>Photinus</taxon>
    </lineage>
</organism>
<comment type="subcellular location">
    <subcellularLocation>
        <location evidence="1">Membrane</location>
        <topology evidence="1">Multi-pass membrane protein</topology>
    </subcellularLocation>
</comment>
<evidence type="ECO:0000259" key="6">
    <source>
        <dbReference type="PROSITE" id="PS51012"/>
    </source>
</evidence>
<evidence type="ECO:0000256" key="4">
    <source>
        <dbReference type="ARBA" id="ARBA00023136"/>
    </source>
</evidence>
<sequence>MPFFTIEEAIRYFGWLNGLEQDRIVSRIQFLSTLLALPDYKMVINNLSGGQQRRVSLACALVHEPELLVLDEPTVGLDSILRKEIWDHLLKIRRKSTIIITTHYIEETSQADVVGFLRKGCLLGEDSPRDLMLRFNVDSLEQVFLKVSLKQNTDDTHDPEEDDFIVNDVQPALNKVHDSSTTGNLVYTVGTKKNLSKQRVNALLWKHFTWMRRNWDTVFIFFSVTIVQIATFCLAIGHNPKDIPVGLLNYEVKQSDCNYTLTCNATHLSCIYLQYLKENGLTLIDYFSEEAITTSVNKGKLYAAIIIKANYSTGLRHRIKQWNFASSWDFEQGEIVVVWDTTNAAISNFIKMYLYNWYQLFVQNFLEKCGIKKKVLTLPVRVEQPVHGSAQLNFTEFYIPGVTITVLFFMSITLTSLYLIIDRKGGDMDRVLLSGATLTELTVSYLITQLTCMLIEVFIVFGIPYIAFGITQNGSSLLIINLGILVGLCGMAYGLTIASVCIKEFSATTMALGSIVPCLFISGTIWPTQCISPVLQGVSSIIPLTSAIESLRCIMIKGWGLNRPAVYKGFISLVIWITLLLITSMILMRVRNRA</sequence>
<proteinExistence type="predicted"/>
<dbReference type="GO" id="GO:0140359">
    <property type="term" value="F:ABC-type transporter activity"/>
    <property type="evidence" value="ECO:0007669"/>
    <property type="project" value="InterPro"/>
</dbReference>
<feature type="domain" description="ABC transmembrane type-2" evidence="6">
    <location>
        <begin position="363"/>
        <end position="591"/>
    </location>
</feature>
<dbReference type="Proteomes" id="UP000327044">
    <property type="component" value="Unassembled WGS sequence"/>
</dbReference>
<evidence type="ECO:0000256" key="2">
    <source>
        <dbReference type="ARBA" id="ARBA00022692"/>
    </source>
</evidence>
<accession>A0A5N4ACV2</accession>
<dbReference type="EMBL" id="VVIM01000008">
    <property type="protein sequence ID" value="KAB0795144.1"/>
    <property type="molecule type" value="Genomic_DNA"/>
</dbReference>
<keyword evidence="4 5" id="KW-0472">Membrane</keyword>
<feature type="transmembrane region" description="Helical" evidence="5">
    <location>
        <begin position="442"/>
        <end position="466"/>
    </location>
</feature>
<dbReference type="InterPro" id="IPR027417">
    <property type="entry name" value="P-loop_NTPase"/>
</dbReference>
<keyword evidence="2 5" id="KW-0812">Transmembrane</keyword>
<evidence type="ECO:0000313" key="8">
    <source>
        <dbReference type="Proteomes" id="UP000327044"/>
    </source>
</evidence>
<name>A0A5N4ACV2_PHOPY</name>
<dbReference type="GO" id="GO:0005524">
    <property type="term" value="F:ATP binding"/>
    <property type="evidence" value="ECO:0007669"/>
    <property type="project" value="InterPro"/>
</dbReference>
<keyword evidence="3 5" id="KW-1133">Transmembrane helix</keyword>
<dbReference type="Gene3D" id="3.40.50.300">
    <property type="entry name" value="P-loop containing nucleotide triphosphate hydrolases"/>
    <property type="match status" value="1"/>
</dbReference>
<evidence type="ECO:0000256" key="1">
    <source>
        <dbReference type="ARBA" id="ARBA00004141"/>
    </source>
</evidence>
<dbReference type="PANTHER" id="PTHR43038">
    <property type="entry name" value="ATP-BINDING CASSETTE, SUB-FAMILY H, MEMBER 1"/>
    <property type="match status" value="1"/>
</dbReference>
<dbReference type="Pfam" id="PF00005">
    <property type="entry name" value="ABC_tran"/>
    <property type="match status" value="1"/>
</dbReference>
<dbReference type="InParanoid" id="A0A5N4ACV2"/>
<feature type="transmembrane region" description="Helical" evidence="5">
    <location>
        <begin position="397"/>
        <end position="421"/>
    </location>
</feature>
<evidence type="ECO:0000313" key="7">
    <source>
        <dbReference type="EMBL" id="KAB0795144.1"/>
    </source>
</evidence>
<protein>
    <recommendedName>
        <fullName evidence="6">ABC transmembrane type-2 domain-containing protein</fullName>
    </recommendedName>
</protein>
<dbReference type="Pfam" id="PF12698">
    <property type="entry name" value="ABC2_membrane_3"/>
    <property type="match status" value="1"/>
</dbReference>